<dbReference type="STRING" id="1163617.SCD_n02942"/>
<name>S6AK58_SULDS</name>
<feature type="coiled-coil region" evidence="1">
    <location>
        <begin position="47"/>
        <end position="81"/>
    </location>
</feature>
<dbReference type="HOGENOM" id="CLU_081304_1_2_4"/>
<keyword evidence="1" id="KW-0175">Coiled coil</keyword>
<dbReference type="PANTHER" id="PTHR40278">
    <property type="entry name" value="DNA UTILIZATION PROTEIN HOFN"/>
    <property type="match status" value="1"/>
</dbReference>
<dbReference type="GO" id="GO:0043107">
    <property type="term" value="P:type IV pilus-dependent motility"/>
    <property type="evidence" value="ECO:0007669"/>
    <property type="project" value="TreeGrafter"/>
</dbReference>
<evidence type="ECO:0000313" key="5">
    <source>
        <dbReference type="Proteomes" id="UP000015559"/>
    </source>
</evidence>
<evidence type="ECO:0000256" key="1">
    <source>
        <dbReference type="SAM" id="Coils"/>
    </source>
</evidence>
<gene>
    <name evidence="4" type="ORF">SCD_n02942</name>
</gene>
<sequence>MIRINLLPHREQKRAARQRELAFMAGAASVLGLLIVIMIHTYLSTQIENQEARNTFLVTEIKKLDDQIAEIQVLKEQTQAMLARKQVVETLQSNRSAVVYLLDQLVRQLPDGVYLKAVKQSGNSINLQGYAQSNARVATLMRSLEASPWLQSPNLIEVKAATINNLRASEFSLNVKLAPPEAAADKGKGEGSAKSKDKKA</sequence>
<dbReference type="Proteomes" id="UP000015559">
    <property type="component" value="Chromosome"/>
</dbReference>
<dbReference type="RefSeq" id="WP_009207297.1">
    <property type="nucleotide sequence ID" value="NC_022357.1"/>
</dbReference>
<evidence type="ECO:0000256" key="2">
    <source>
        <dbReference type="SAM" id="MobiDB-lite"/>
    </source>
</evidence>
<keyword evidence="3" id="KW-1133">Transmembrane helix</keyword>
<dbReference type="eggNOG" id="COG3166">
    <property type="taxonomic scope" value="Bacteria"/>
</dbReference>
<dbReference type="OrthoDB" id="5296173at2"/>
<dbReference type="EMBL" id="AP013066">
    <property type="protein sequence ID" value="BAN36741.1"/>
    <property type="molecule type" value="Genomic_DNA"/>
</dbReference>
<evidence type="ECO:0000256" key="3">
    <source>
        <dbReference type="SAM" id="Phobius"/>
    </source>
</evidence>
<dbReference type="KEGG" id="sdr:SCD_n02942"/>
<feature type="compositionally biased region" description="Basic and acidic residues" evidence="2">
    <location>
        <begin position="183"/>
        <end position="200"/>
    </location>
</feature>
<evidence type="ECO:0000313" key="4">
    <source>
        <dbReference type="EMBL" id="BAN36741.1"/>
    </source>
</evidence>
<dbReference type="InterPro" id="IPR007813">
    <property type="entry name" value="PilN"/>
</dbReference>
<keyword evidence="5" id="KW-1185">Reference proteome</keyword>
<accession>S6AK58</accession>
<feature type="region of interest" description="Disordered" evidence="2">
    <location>
        <begin position="179"/>
        <end position="200"/>
    </location>
</feature>
<organism evidence="4 5">
    <name type="scientific">Sulfuricella denitrificans (strain DSM 22764 / NBRC 105220 / skB26)</name>
    <dbReference type="NCBI Taxonomy" id="1163617"/>
    <lineage>
        <taxon>Bacteria</taxon>
        <taxon>Pseudomonadati</taxon>
        <taxon>Pseudomonadota</taxon>
        <taxon>Betaproteobacteria</taxon>
        <taxon>Nitrosomonadales</taxon>
        <taxon>Sulfuricellaceae</taxon>
        <taxon>Sulfuricella</taxon>
    </lineage>
</organism>
<keyword evidence="3" id="KW-0472">Membrane</keyword>
<protein>
    <submittedName>
        <fullName evidence="4">Fimbrial assembly family protein</fullName>
    </submittedName>
</protein>
<dbReference type="PANTHER" id="PTHR40278:SF2">
    <property type="entry name" value="TYPE IV PILUS INNER MEMBRANE COMPONENT PILN"/>
    <property type="match status" value="1"/>
</dbReference>
<proteinExistence type="predicted"/>
<feature type="transmembrane region" description="Helical" evidence="3">
    <location>
        <begin position="21"/>
        <end position="43"/>
    </location>
</feature>
<dbReference type="Pfam" id="PF05137">
    <property type="entry name" value="PilN"/>
    <property type="match status" value="1"/>
</dbReference>
<dbReference type="GO" id="GO:0043683">
    <property type="term" value="P:type IV pilus assembly"/>
    <property type="evidence" value="ECO:0007669"/>
    <property type="project" value="TreeGrafter"/>
</dbReference>
<dbReference type="AlphaFoldDB" id="S6AK58"/>
<keyword evidence="3" id="KW-0812">Transmembrane</keyword>
<reference evidence="4 5" key="1">
    <citation type="journal article" date="2012" name="Appl. Environ. Microbiol.">
        <title>Draft genome sequence of a psychrotolerant sulfur-oxidizing bacterium, Sulfuricella denitrificans skB26, and proteomic insights into cold adaptation.</title>
        <authorList>
            <person name="Watanabe T."/>
            <person name="Kojima H."/>
            <person name="Fukui M."/>
        </authorList>
    </citation>
    <scope>NUCLEOTIDE SEQUENCE [LARGE SCALE GENOMIC DNA]</scope>
    <source>
        <strain evidence="5">skB26</strain>
    </source>
</reference>
<dbReference type="InterPro" id="IPR052534">
    <property type="entry name" value="Extracell_DNA_Util/SecSys_Comp"/>
</dbReference>